<evidence type="ECO:0008006" key="3">
    <source>
        <dbReference type="Google" id="ProtNLM"/>
    </source>
</evidence>
<proteinExistence type="predicted"/>
<organism evidence="1 2">
    <name type="scientific">Gossypium arboreum</name>
    <name type="common">Tree cotton</name>
    <name type="synonym">Gossypium nanking</name>
    <dbReference type="NCBI Taxonomy" id="29729"/>
    <lineage>
        <taxon>Eukaryota</taxon>
        <taxon>Viridiplantae</taxon>
        <taxon>Streptophyta</taxon>
        <taxon>Embryophyta</taxon>
        <taxon>Tracheophyta</taxon>
        <taxon>Spermatophyta</taxon>
        <taxon>Magnoliopsida</taxon>
        <taxon>eudicotyledons</taxon>
        <taxon>Gunneridae</taxon>
        <taxon>Pentapetalae</taxon>
        <taxon>rosids</taxon>
        <taxon>malvids</taxon>
        <taxon>Malvales</taxon>
        <taxon>Malvaceae</taxon>
        <taxon>Malvoideae</taxon>
        <taxon>Gossypium</taxon>
    </lineage>
</organism>
<protein>
    <recommendedName>
        <fullName evidence="3">RNase H type-1 domain-containing protein</fullName>
    </recommendedName>
</protein>
<comment type="caution">
    <text evidence="1">The sequence shown here is derived from an EMBL/GenBank/DDBJ whole genome shotgun (WGS) entry which is preliminary data.</text>
</comment>
<sequence length="173" mass="19507">MKEVCRIVFLGDIVLSFGGPFLRVMIQTDCLEAIKTSQVTSFNDSNSTLIRKIHQRLANIGVWDMQPMPRESNNIVDCLVKMAFDTRQNLKVLTITPVVKASNSLVQRNLKLNEELLPSSLQNLLPQDVKKSNEAKEMSGHEFNEERMLIETIDYAETGSNTKHDPLAPPPLI</sequence>
<reference evidence="1 2" key="1">
    <citation type="submission" date="2023-03" db="EMBL/GenBank/DDBJ databases">
        <title>WGS of Gossypium arboreum.</title>
        <authorList>
            <person name="Yu D."/>
        </authorList>
    </citation>
    <scope>NUCLEOTIDE SEQUENCE [LARGE SCALE GENOMIC DNA]</scope>
    <source>
        <tissue evidence="1">Leaf</tissue>
    </source>
</reference>
<name>A0ABR0PHC4_GOSAR</name>
<gene>
    <name evidence="1" type="ORF">PVK06_018564</name>
</gene>
<evidence type="ECO:0000313" key="2">
    <source>
        <dbReference type="Proteomes" id="UP001358586"/>
    </source>
</evidence>
<keyword evidence="2" id="KW-1185">Reference proteome</keyword>
<dbReference type="EMBL" id="JARKNE010000006">
    <property type="protein sequence ID" value="KAK5823801.1"/>
    <property type="molecule type" value="Genomic_DNA"/>
</dbReference>
<accession>A0ABR0PHC4</accession>
<evidence type="ECO:0000313" key="1">
    <source>
        <dbReference type="EMBL" id="KAK5823801.1"/>
    </source>
</evidence>
<dbReference type="Proteomes" id="UP001358586">
    <property type="component" value="Chromosome 6"/>
</dbReference>